<dbReference type="RefSeq" id="WP_108783112.1">
    <property type="nucleotide sequence ID" value="NZ_OMKW01000003.1"/>
</dbReference>
<dbReference type="AlphaFoldDB" id="A0A2R8ADV8"/>
<dbReference type="Pfam" id="PF00581">
    <property type="entry name" value="Rhodanese"/>
    <property type="match status" value="1"/>
</dbReference>
<evidence type="ECO:0000313" key="3">
    <source>
        <dbReference type="EMBL" id="SPF30426.1"/>
    </source>
</evidence>
<dbReference type="HAMAP" id="MF_00469">
    <property type="entry name" value="TrhO"/>
    <property type="match status" value="1"/>
</dbReference>
<dbReference type="InterPro" id="IPR020936">
    <property type="entry name" value="TrhO"/>
</dbReference>
<dbReference type="InterPro" id="IPR036873">
    <property type="entry name" value="Rhodanese-like_dom_sf"/>
</dbReference>
<dbReference type="Pfam" id="PF17773">
    <property type="entry name" value="UPF0176_N"/>
    <property type="match status" value="1"/>
</dbReference>
<organism evidence="3 4">
    <name type="scientific">Pontivivens insulae</name>
    <dbReference type="NCBI Taxonomy" id="1639689"/>
    <lineage>
        <taxon>Bacteria</taxon>
        <taxon>Pseudomonadati</taxon>
        <taxon>Pseudomonadota</taxon>
        <taxon>Alphaproteobacteria</taxon>
        <taxon>Rhodobacterales</taxon>
        <taxon>Paracoccaceae</taxon>
        <taxon>Pontivivens</taxon>
    </lineage>
</organism>
<dbReference type="PANTHER" id="PTHR43268">
    <property type="entry name" value="THIOSULFATE SULFURTRANSFERASE/RHODANESE-LIKE DOMAIN-CONTAINING PROTEIN 2"/>
    <property type="match status" value="1"/>
</dbReference>
<keyword evidence="1" id="KW-0560">Oxidoreductase</keyword>
<comment type="function">
    <text evidence="1">Catalyzes oxygen-dependent 5-hydroxyuridine (ho5U) modification at position 34 in tRNAs.</text>
</comment>
<comment type="similarity">
    <text evidence="1">Belongs to the TrhO family.</text>
</comment>
<dbReference type="PANTHER" id="PTHR43268:SF3">
    <property type="entry name" value="RHODANESE-LIKE DOMAIN-CONTAINING PROTEIN 7-RELATED"/>
    <property type="match status" value="1"/>
</dbReference>
<comment type="catalytic activity">
    <reaction evidence="1">
        <text>uridine(34) in tRNA + AH2 + O2 = 5-hydroxyuridine(34) in tRNA + A + H2O</text>
        <dbReference type="Rhea" id="RHEA:64224"/>
        <dbReference type="Rhea" id="RHEA-COMP:11727"/>
        <dbReference type="Rhea" id="RHEA-COMP:13381"/>
        <dbReference type="ChEBI" id="CHEBI:13193"/>
        <dbReference type="ChEBI" id="CHEBI:15377"/>
        <dbReference type="ChEBI" id="CHEBI:15379"/>
        <dbReference type="ChEBI" id="CHEBI:17499"/>
        <dbReference type="ChEBI" id="CHEBI:65315"/>
        <dbReference type="ChEBI" id="CHEBI:136877"/>
    </reaction>
</comment>
<dbReference type="EC" id="1.14.-.-" evidence="1"/>
<reference evidence="3 4" key="1">
    <citation type="submission" date="2018-03" db="EMBL/GenBank/DDBJ databases">
        <authorList>
            <person name="Keele B.F."/>
        </authorList>
    </citation>
    <scope>NUCLEOTIDE SEQUENCE [LARGE SCALE GENOMIC DNA]</scope>
    <source>
        <strain evidence="3 4">CeCT 8812</strain>
    </source>
</reference>
<dbReference type="GO" id="GO:0006400">
    <property type="term" value="P:tRNA modification"/>
    <property type="evidence" value="ECO:0007669"/>
    <property type="project" value="UniProtKB-UniRule"/>
</dbReference>
<dbReference type="Gene3D" id="3.30.70.100">
    <property type="match status" value="1"/>
</dbReference>
<dbReference type="EMBL" id="OMKW01000003">
    <property type="protein sequence ID" value="SPF30426.1"/>
    <property type="molecule type" value="Genomic_DNA"/>
</dbReference>
<keyword evidence="1" id="KW-0819">tRNA processing</keyword>
<dbReference type="InterPro" id="IPR001763">
    <property type="entry name" value="Rhodanese-like_dom"/>
</dbReference>
<feature type="domain" description="Rhodanese" evidence="2">
    <location>
        <begin position="132"/>
        <end position="226"/>
    </location>
</feature>
<dbReference type="OrthoDB" id="9778326at2"/>
<name>A0A2R8ADV8_9RHOB</name>
<dbReference type="NCBIfam" id="NF001136">
    <property type="entry name" value="PRK00142.1-4"/>
    <property type="match status" value="1"/>
</dbReference>
<dbReference type="InterPro" id="IPR040503">
    <property type="entry name" value="TRHO_N"/>
</dbReference>
<keyword evidence="4" id="KW-1185">Reference proteome</keyword>
<dbReference type="Gene3D" id="3.40.250.10">
    <property type="entry name" value="Rhodanese-like domain"/>
    <property type="match status" value="1"/>
</dbReference>
<sequence>MTATVTDHNVAAFKVAALYKFVRIAAPEQLVETVDRRLRAEGVRGILLIAREGLNGTLAGTPEGIDAVLAYLRALPGCADLQAKISHTEEAPFRKLRVRLKKEIVTLGAGDVDPNASVGRYVRPEDWSAVITDPDTVVIDTRNDYEVAIGSFEGAIDPKTPSFRDFPAWWAKNADAFEGKKVAMFCTGGIRCEKSTSWLLSQGVEDVCHLQGGILAYLEQVPEEQSHWNGSCFVFDERVSVGHGVEPGPHVLCGGCRRPLAPEDLDHPDFERGVSCHHCIGERSEADRARFRQRQKQIDLAAARGETHLAED</sequence>
<evidence type="ECO:0000259" key="2">
    <source>
        <dbReference type="PROSITE" id="PS50206"/>
    </source>
</evidence>
<accession>A0A2R8ADV8</accession>
<dbReference type="SMART" id="SM00450">
    <property type="entry name" value="RHOD"/>
    <property type="match status" value="1"/>
</dbReference>
<evidence type="ECO:0000313" key="4">
    <source>
        <dbReference type="Proteomes" id="UP000244932"/>
    </source>
</evidence>
<gene>
    <name evidence="1" type="primary">trhO</name>
    <name evidence="3" type="ORF">POI8812_02763</name>
</gene>
<dbReference type="CDD" id="cd01518">
    <property type="entry name" value="RHOD_YceA"/>
    <property type="match status" value="1"/>
</dbReference>
<evidence type="ECO:0000256" key="1">
    <source>
        <dbReference type="HAMAP-Rule" id="MF_00469"/>
    </source>
</evidence>
<dbReference type="PROSITE" id="PS50206">
    <property type="entry name" value="RHODANESE_3"/>
    <property type="match status" value="1"/>
</dbReference>
<dbReference type="GO" id="GO:0016705">
    <property type="term" value="F:oxidoreductase activity, acting on paired donors, with incorporation or reduction of molecular oxygen"/>
    <property type="evidence" value="ECO:0007669"/>
    <property type="project" value="UniProtKB-UniRule"/>
</dbReference>
<proteinExistence type="inferred from homology"/>
<dbReference type="Proteomes" id="UP000244932">
    <property type="component" value="Unassembled WGS sequence"/>
</dbReference>
<protein>
    <recommendedName>
        <fullName evidence="1">tRNA uridine(34) hydroxylase</fullName>
        <ecNumber evidence="1">1.14.-.-</ecNumber>
    </recommendedName>
    <alternativeName>
        <fullName evidence="1">tRNA hydroxylation protein O</fullName>
    </alternativeName>
</protein>
<dbReference type="SUPFAM" id="SSF52821">
    <property type="entry name" value="Rhodanese/Cell cycle control phosphatase"/>
    <property type="match status" value="1"/>
</dbReference>